<dbReference type="InterPro" id="IPR002575">
    <property type="entry name" value="Aminoglycoside_PTrfase"/>
</dbReference>
<dbReference type="SUPFAM" id="SSF56112">
    <property type="entry name" value="Protein kinase-like (PK-like)"/>
    <property type="match status" value="1"/>
</dbReference>
<dbReference type="OrthoDB" id="5327538at2759"/>
<evidence type="ECO:0000313" key="3">
    <source>
        <dbReference type="Proteomes" id="UP000799436"/>
    </source>
</evidence>
<feature type="domain" description="Aminoglycoside phosphotransferase" evidence="1">
    <location>
        <begin position="85"/>
        <end position="168"/>
    </location>
</feature>
<dbReference type="InterPro" id="IPR051678">
    <property type="entry name" value="AGP_Transferase"/>
</dbReference>
<proteinExistence type="predicted"/>
<dbReference type="Gene3D" id="3.30.200.20">
    <property type="entry name" value="Phosphorylase Kinase, domain 1"/>
    <property type="match status" value="1"/>
</dbReference>
<accession>A0A6G1L097</accession>
<keyword evidence="3" id="KW-1185">Reference proteome</keyword>
<reference evidence="2" key="1">
    <citation type="journal article" date="2020" name="Stud. Mycol.">
        <title>101 Dothideomycetes genomes: a test case for predicting lifestyles and emergence of pathogens.</title>
        <authorList>
            <person name="Haridas S."/>
            <person name="Albert R."/>
            <person name="Binder M."/>
            <person name="Bloem J."/>
            <person name="Labutti K."/>
            <person name="Salamov A."/>
            <person name="Andreopoulos B."/>
            <person name="Baker S."/>
            <person name="Barry K."/>
            <person name="Bills G."/>
            <person name="Bluhm B."/>
            <person name="Cannon C."/>
            <person name="Castanera R."/>
            <person name="Culley D."/>
            <person name="Daum C."/>
            <person name="Ezra D."/>
            <person name="Gonzalez J."/>
            <person name="Henrissat B."/>
            <person name="Kuo A."/>
            <person name="Liang C."/>
            <person name="Lipzen A."/>
            <person name="Lutzoni F."/>
            <person name="Magnuson J."/>
            <person name="Mondo S."/>
            <person name="Nolan M."/>
            <person name="Ohm R."/>
            <person name="Pangilinan J."/>
            <person name="Park H.-J."/>
            <person name="Ramirez L."/>
            <person name="Alfaro M."/>
            <person name="Sun H."/>
            <person name="Tritt A."/>
            <person name="Yoshinaga Y."/>
            <person name="Zwiers L.-H."/>
            <person name="Turgeon B."/>
            <person name="Goodwin S."/>
            <person name="Spatafora J."/>
            <person name="Crous P."/>
            <person name="Grigoriev I."/>
        </authorList>
    </citation>
    <scope>NUCLEOTIDE SEQUENCE</scope>
    <source>
        <strain evidence="2">CBS 116005</strain>
    </source>
</reference>
<protein>
    <recommendedName>
        <fullName evidence="1">Aminoglycoside phosphotransferase domain-containing protein</fullName>
    </recommendedName>
</protein>
<sequence>MLIRQVDEPDAFFAAYDAAKEAHVQALLARADVNALLNIAGLVAQQMGGQNCHLDISFEDGVVWIARLRLEEPTVPPFGTRQRIFASEVNTLRFLAQTSVPVPEVFYYTSEPRLIGTPFMLMEKMPGEPLQWSEATAQQRTKNLEQLVDVFLELEKYPLPATGSLSSETGRIGQYAQARLFATPSRSIGPFQSLEQALTSISEHEMTMIESGELSTLAADNYLTQLWRLDRAPDLVKGITDDSFYLKHFDDKGDHILSRPSAFSSPCMLWPVGEFYEGKNQLSTEEIQFADMFRQRGREDIAQLILKGRKFQRFSFFLGSAVPAEREESEALFQGLRKAVDDQDTGSYLEWRNAAIARVSESDPILKRLLRAEEPPRQDSR</sequence>
<dbReference type="PANTHER" id="PTHR21310:SF15">
    <property type="entry name" value="AMINOGLYCOSIDE PHOSPHOTRANSFERASE DOMAIN-CONTAINING PROTEIN"/>
    <property type="match status" value="1"/>
</dbReference>
<dbReference type="EMBL" id="ML995873">
    <property type="protein sequence ID" value="KAF2766353.1"/>
    <property type="molecule type" value="Genomic_DNA"/>
</dbReference>
<organism evidence="2 3">
    <name type="scientific">Teratosphaeria nubilosa</name>
    <dbReference type="NCBI Taxonomy" id="161662"/>
    <lineage>
        <taxon>Eukaryota</taxon>
        <taxon>Fungi</taxon>
        <taxon>Dikarya</taxon>
        <taxon>Ascomycota</taxon>
        <taxon>Pezizomycotina</taxon>
        <taxon>Dothideomycetes</taxon>
        <taxon>Dothideomycetidae</taxon>
        <taxon>Mycosphaerellales</taxon>
        <taxon>Teratosphaeriaceae</taxon>
        <taxon>Teratosphaeria</taxon>
    </lineage>
</organism>
<evidence type="ECO:0000259" key="1">
    <source>
        <dbReference type="Pfam" id="PF01636"/>
    </source>
</evidence>
<gene>
    <name evidence="2" type="ORF">EJ03DRAFT_345192</name>
</gene>
<evidence type="ECO:0000313" key="2">
    <source>
        <dbReference type="EMBL" id="KAF2766353.1"/>
    </source>
</evidence>
<dbReference type="Proteomes" id="UP000799436">
    <property type="component" value="Unassembled WGS sequence"/>
</dbReference>
<dbReference type="Pfam" id="PF01636">
    <property type="entry name" value="APH"/>
    <property type="match status" value="1"/>
</dbReference>
<name>A0A6G1L097_9PEZI</name>
<dbReference type="PANTHER" id="PTHR21310">
    <property type="entry name" value="AMINOGLYCOSIDE PHOSPHOTRANSFERASE-RELATED-RELATED"/>
    <property type="match status" value="1"/>
</dbReference>
<dbReference type="InterPro" id="IPR011009">
    <property type="entry name" value="Kinase-like_dom_sf"/>
</dbReference>
<dbReference type="AlphaFoldDB" id="A0A6G1L097"/>